<evidence type="ECO:0000256" key="1">
    <source>
        <dbReference type="SAM" id="MobiDB-lite"/>
    </source>
</evidence>
<dbReference type="Proteomes" id="UP001456524">
    <property type="component" value="Unassembled WGS sequence"/>
</dbReference>
<sequence>MRTIAGADHAPSDQAFASQVEAQIQKHPTLVSGIEEAKKCTRVGDRRPEEVPEKYSAASLNGFAVCPVSARSDDIIPETPPTSNQMNRPMYLRECTSAPSSLVVGLLDIDKENVDNGWERTQQDTSVKCDIAAIFVELTSPILSAPGLFMRDKVRSRPGAAKGIHSWPSQPKLSKMALQESIGNRCTIDCLSSLLPALATRAASSSDRWQALGGGAKWRYVCAEEQVMLETLEQAKRKQDSEEALDRATEGASIRAHGEAPVNPLLSGAVKKPPSPKQKQQQQQRPPHPSTSLSLRRRPAPH</sequence>
<comment type="caution">
    <text evidence="2">The sequence shown here is derived from an EMBL/GenBank/DDBJ whole genome shotgun (WGS) entry which is preliminary data.</text>
</comment>
<protein>
    <submittedName>
        <fullName evidence="2">Uncharacterized protein</fullName>
    </submittedName>
</protein>
<feature type="region of interest" description="Disordered" evidence="1">
    <location>
        <begin position="235"/>
        <end position="302"/>
    </location>
</feature>
<proteinExistence type="predicted"/>
<feature type="compositionally biased region" description="Basic and acidic residues" evidence="1">
    <location>
        <begin position="235"/>
        <end position="249"/>
    </location>
</feature>
<dbReference type="EMBL" id="JBBWUH010000003">
    <property type="protein sequence ID" value="KAK8173268.1"/>
    <property type="molecule type" value="Genomic_DNA"/>
</dbReference>
<keyword evidence="3" id="KW-1185">Reference proteome</keyword>
<gene>
    <name evidence="2" type="ORF">IWX90DRAFT_412712</name>
</gene>
<name>A0ABR1XYT3_9PEZI</name>
<evidence type="ECO:0000313" key="3">
    <source>
        <dbReference type="Proteomes" id="UP001456524"/>
    </source>
</evidence>
<evidence type="ECO:0000313" key="2">
    <source>
        <dbReference type="EMBL" id="KAK8173268.1"/>
    </source>
</evidence>
<accession>A0ABR1XYT3</accession>
<reference evidence="2 3" key="1">
    <citation type="journal article" date="2022" name="G3 (Bethesda)">
        <title>Enemy or ally: a genomic approach to elucidate the lifestyle of Phyllosticta citrichinaensis.</title>
        <authorList>
            <person name="Buijs V.A."/>
            <person name="Groenewald J.Z."/>
            <person name="Haridas S."/>
            <person name="LaButti K.M."/>
            <person name="Lipzen A."/>
            <person name="Martin F.M."/>
            <person name="Barry K."/>
            <person name="Grigoriev I.V."/>
            <person name="Crous P.W."/>
            <person name="Seidl M.F."/>
        </authorList>
    </citation>
    <scope>NUCLEOTIDE SEQUENCE [LARGE SCALE GENOMIC DNA]</scope>
    <source>
        <strain evidence="2 3">CBS 129764</strain>
    </source>
</reference>
<organism evidence="2 3">
    <name type="scientific">Phyllosticta citrichinensis</name>
    <dbReference type="NCBI Taxonomy" id="1130410"/>
    <lineage>
        <taxon>Eukaryota</taxon>
        <taxon>Fungi</taxon>
        <taxon>Dikarya</taxon>
        <taxon>Ascomycota</taxon>
        <taxon>Pezizomycotina</taxon>
        <taxon>Dothideomycetes</taxon>
        <taxon>Dothideomycetes incertae sedis</taxon>
        <taxon>Botryosphaeriales</taxon>
        <taxon>Phyllostictaceae</taxon>
        <taxon>Phyllosticta</taxon>
    </lineage>
</organism>